<reference evidence="8" key="1">
    <citation type="submission" date="2020-08" db="EMBL/GenBank/DDBJ databases">
        <title>Ramlibacter sp. USB13 16S ribosomal RNA gene genome sequencing and assembly.</title>
        <authorList>
            <person name="Kang M."/>
        </authorList>
    </citation>
    <scope>NUCLEOTIDE SEQUENCE</scope>
    <source>
        <strain evidence="8">USB13</strain>
    </source>
</reference>
<dbReference type="CDD" id="cd11386">
    <property type="entry name" value="MCP_signal"/>
    <property type="match status" value="1"/>
</dbReference>
<comment type="caution">
    <text evidence="8">The sequence shown here is derived from an EMBL/GenBank/DDBJ whole genome shotgun (WGS) entry which is preliminary data.</text>
</comment>
<dbReference type="PANTHER" id="PTHR43531:SF14">
    <property type="entry name" value="METHYL-ACCEPTING CHEMOTAXIS PROTEIN I-RELATED"/>
    <property type="match status" value="1"/>
</dbReference>
<evidence type="ECO:0000256" key="1">
    <source>
        <dbReference type="ARBA" id="ARBA00004370"/>
    </source>
</evidence>
<evidence type="ECO:0000313" key="8">
    <source>
        <dbReference type="EMBL" id="MBC5786132.1"/>
    </source>
</evidence>
<evidence type="ECO:0000259" key="6">
    <source>
        <dbReference type="PROSITE" id="PS50111"/>
    </source>
</evidence>
<dbReference type="SMART" id="SM00304">
    <property type="entry name" value="HAMP"/>
    <property type="match status" value="1"/>
</dbReference>
<dbReference type="FunFam" id="1.10.287.950:FF:000001">
    <property type="entry name" value="Methyl-accepting chemotaxis sensory transducer"/>
    <property type="match status" value="1"/>
</dbReference>
<dbReference type="GO" id="GO:0005886">
    <property type="term" value="C:plasma membrane"/>
    <property type="evidence" value="ECO:0007669"/>
    <property type="project" value="TreeGrafter"/>
</dbReference>
<comment type="similarity">
    <text evidence="3">Belongs to the methyl-accepting chemotaxis (MCP) protein family.</text>
</comment>
<evidence type="ECO:0000259" key="7">
    <source>
        <dbReference type="PROSITE" id="PS50885"/>
    </source>
</evidence>
<keyword evidence="5" id="KW-0812">Transmembrane</keyword>
<dbReference type="RefSeq" id="WP_187078879.1">
    <property type="nucleotide sequence ID" value="NZ_JACORT010000015.1"/>
</dbReference>
<evidence type="ECO:0000256" key="3">
    <source>
        <dbReference type="ARBA" id="ARBA00029447"/>
    </source>
</evidence>
<dbReference type="PROSITE" id="PS50111">
    <property type="entry name" value="CHEMOTAXIS_TRANSDUC_2"/>
    <property type="match status" value="1"/>
</dbReference>
<feature type="domain" description="HAMP" evidence="7">
    <location>
        <begin position="118"/>
        <end position="170"/>
    </location>
</feature>
<keyword evidence="5" id="KW-1133">Transmembrane helix</keyword>
<gene>
    <name evidence="8" type="ORF">H8N03_24550</name>
</gene>
<evidence type="ECO:0000313" key="9">
    <source>
        <dbReference type="Proteomes" id="UP000608513"/>
    </source>
</evidence>
<evidence type="ECO:0000256" key="4">
    <source>
        <dbReference type="PROSITE-ProRule" id="PRU00284"/>
    </source>
</evidence>
<dbReference type="Proteomes" id="UP000608513">
    <property type="component" value="Unassembled WGS sequence"/>
</dbReference>
<dbReference type="PANTHER" id="PTHR43531">
    <property type="entry name" value="PROTEIN ICFG"/>
    <property type="match status" value="1"/>
</dbReference>
<dbReference type="GO" id="GO:0004888">
    <property type="term" value="F:transmembrane signaling receptor activity"/>
    <property type="evidence" value="ECO:0007669"/>
    <property type="project" value="TreeGrafter"/>
</dbReference>
<keyword evidence="4" id="KW-0807">Transducer</keyword>
<dbReference type="GO" id="GO:0006935">
    <property type="term" value="P:chemotaxis"/>
    <property type="evidence" value="ECO:0007669"/>
    <property type="project" value="TreeGrafter"/>
</dbReference>
<dbReference type="Pfam" id="PF00672">
    <property type="entry name" value="HAMP"/>
    <property type="match status" value="1"/>
</dbReference>
<dbReference type="EMBL" id="JACORT010000015">
    <property type="protein sequence ID" value="MBC5786132.1"/>
    <property type="molecule type" value="Genomic_DNA"/>
</dbReference>
<dbReference type="AlphaFoldDB" id="A0A923SHQ1"/>
<dbReference type="InterPro" id="IPR004089">
    <property type="entry name" value="MCPsignal_dom"/>
</dbReference>
<name>A0A923SHQ1_9BURK</name>
<dbReference type="SMART" id="SM00283">
    <property type="entry name" value="MA"/>
    <property type="match status" value="1"/>
</dbReference>
<protein>
    <submittedName>
        <fullName evidence="8">HAMP domain-containing protein</fullName>
    </submittedName>
</protein>
<dbReference type="Gene3D" id="1.10.287.950">
    <property type="entry name" value="Methyl-accepting chemotaxis protein"/>
    <property type="match status" value="1"/>
</dbReference>
<organism evidence="8 9">
    <name type="scientific">Ramlibacter cellulosilyticus</name>
    <dbReference type="NCBI Taxonomy" id="2764187"/>
    <lineage>
        <taxon>Bacteria</taxon>
        <taxon>Pseudomonadati</taxon>
        <taxon>Pseudomonadota</taxon>
        <taxon>Betaproteobacteria</taxon>
        <taxon>Burkholderiales</taxon>
        <taxon>Comamonadaceae</taxon>
        <taxon>Ramlibacter</taxon>
    </lineage>
</organism>
<keyword evidence="2" id="KW-0488">Methylation</keyword>
<dbReference type="InterPro" id="IPR051310">
    <property type="entry name" value="MCP_chemotaxis"/>
</dbReference>
<comment type="subcellular location">
    <subcellularLocation>
        <location evidence="1">Membrane</location>
    </subcellularLocation>
</comment>
<evidence type="ECO:0000256" key="5">
    <source>
        <dbReference type="SAM" id="Phobius"/>
    </source>
</evidence>
<feature type="transmembrane region" description="Helical" evidence="5">
    <location>
        <begin position="97"/>
        <end position="117"/>
    </location>
</feature>
<keyword evidence="5" id="KW-0472">Membrane</keyword>
<proteinExistence type="inferred from homology"/>
<dbReference type="SUPFAM" id="SSF58104">
    <property type="entry name" value="Methyl-accepting chemotaxis protein (MCP) signaling domain"/>
    <property type="match status" value="1"/>
</dbReference>
<accession>A0A923SHQ1</accession>
<dbReference type="GO" id="GO:0007165">
    <property type="term" value="P:signal transduction"/>
    <property type="evidence" value="ECO:0007669"/>
    <property type="project" value="UniProtKB-KW"/>
</dbReference>
<sequence>MFSKLGIATRLWLLVALLVAAMAAIAGVGAWQLRTAHDHHARDLARMRELLASLEGFRATDAEMRAQAEAALANRARQEEKRLVAASTEEVNKVLRLQLAMLLLTVAASTILAALLVGSVRRPLREVITAALRIAEGDLSAQVRVYGKNEAGRLLQATAAMTERLRALVREVAQRADVVADSSAQVAQGHVDLSQRTEEQATTLEETASQMEELTATVAQNADNARRANRVAGNAAALAGRGGEVVGEVVRTMGRISESSGRIAEITGVIDGIAFQTNILALNAAVEAARAGEEGRGFAVVAGEVRTLAQRCAEAAREIKALIAGSVQEVEAGARLVEGAGTAMEDVVAAVREMSDVVAEIAAASEEQSVGIAQVNTAVAEMDHVVQQNATLVEQATAATDAMREQARALREAVSRFHLGDEAPVAPARIVPRAARVAWNGSAAS</sequence>
<keyword evidence="9" id="KW-1185">Reference proteome</keyword>
<dbReference type="CDD" id="cd06225">
    <property type="entry name" value="HAMP"/>
    <property type="match status" value="1"/>
</dbReference>
<dbReference type="Pfam" id="PF00015">
    <property type="entry name" value="MCPsignal"/>
    <property type="match status" value="1"/>
</dbReference>
<dbReference type="PROSITE" id="PS50885">
    <property type="entry name" value="HAMP"/>
    <property type="match status" value="1"/>
</dbReference>
<dbReference type="InterPro" id="IPR003660">
    <property type="entry name" value="HAMP_dom"/>
</dbReference>
<evidence type="ECO:0000256" key="2">
    <source>
        <dbReference type="ARBA" id="ARBA00022481"/>
    </source>
</evidence>
<feature type="domain" description="Methyl-accepting transducer" evidence="6">
    <location>
        <begin position="175"/>
        <end position="404"/>
    </location>
</feature>